<dbReference type="SUPFAM" id="SSF56925">
    <property type="entry name" value="OMPA-like"/>
    <property type="match status" value="1"/>
</dbReference>
<organism evidence="3 4">
    <name type="scientific">Phaeodactylibacter luteus</name>
    <dbReference type="NCBI Taxonomy" id="1564516"/>
    <lineage>
        <taxon>Bacteria</taxon>
        <taxon>Pseudomonadati</taxon>
        <taxon>Bacteroidota</taxon>
        <taxon>Saprospiria</taxon>
        <taxon>Saprospirales</taxon>
        <taxon>Haliscomenobacteraceae</taxon>
        <taxon>Phaeodactylibacter</taxon>
    </lineage>
</organism>
<dbReference type="InterPro" id="IPR011250">
    <property type="entry name" value="OMP/PagP_B-barrel"/>
</dbReference>
<accession>A0A5C6S0L5</accession>
<dbReference type="InterPro" id="IPR025665">
    <property type="entry name" value="Beta-barrel_OMP_2"/>
</dbReference>
<protein>
    <submittedName>
        <fullName evidence="3">PorT family protein</fullName>
    </submittedName>
</protein>
<feature type="chain" id="PRO_5022940974" evidence="1">
    <location>
        <begin position="27"/>
        <end position="197"/>
    </location>
</feature>
<evidence type="ECO:0000256" key="1">
    <source>
        <dbReference type="SAM" id="SignalP"/>
    </source>
</evidence>
<proteinExistence type="predicted"/>
<dbReference type="OrthoDB" id="1160354at2"/>
<dbReference type="RefSeq" id="WP_147165945.1">
    <property type="nucleotide sequence ID" value="NZ_VOOR01000004.1"/>
</dbReference>
<sequence length="197" mass="21420">MKIHIASLLKAVGLGCCLLWALQGLAQGSSEPADGTQYGVKAGANFAELWGDDALPESDRKVGYSFGAYASFKLSKAVKLQPEVIWSLQGEGSKESGRYKISYINIPVMLKWVEGRFYSELGPQLGLLTVSTAKSVPEALQLEGFETFDFSLNAGIGYEVAEGWSIGARYCQGLTNIVTGRDLRNSVIYLGLSYRIF</sequence>
<dbReference type="AlphaFoldDB" id="A0A5C6S0L5"/>
<dbReference type="Pfam" id="PF13568">
    <property type="entry name" value="OMP_b-brl_2"/>
    <property type="match status" value="1"/>
</dbReference>
<keyword evidence="4" id="KW-1185">Reference proteome</keyword>
<dbReference type="Proteomes" id="UP000321580">
    <property type="component" value="Unassembled WGS sequence"/>
</dbReference>
<feature type="signal peptide" evidence="1">
    <location>
        <begin position="1"/>
        <end position="26"/>
    </location>
</feature>
<evidence type="ECO:0000259" key="2">
    <source>
        <dbReference type="Pfam" id="PF13568"/>
    </source>
</evidence>
<evidence type="ECO:0000313" key="4">
    <source>
        <dbReference type="Proteomes" id="UP000321580"/>
    </source>
</evidence>
<dbReference type="EMBL" id="VOOR01000004">
    <property type="protein sequence ID" value="TXB68366.1"/>
    <property type="molecule type" value="Genomic_DNA"/>
</dbReference>
<evidence type="ECO:0000313" key="3">
    <source>
        <dbReference type="EMBL" id="TXB68366.1"/>
    </source>
</evidence>
<keyword evidence="1" id="KW-0732">Signal</keyword>
<name>A0A5C6S0L5_9BACT</name>
<gene>
    <name evidence="3" type="ORF">FRY97_03015</name>
</gene>
<feature type="domain" description="Outer membrane protein beta-barrel" evidence="2">
    <location>
        <begin position="26"/>
        <end position="177"/>
    </location>
</feature>
<reference evidence="3 4" key="1">
    <citation type="submission" date="2019-08" db="EMBL/GenBank/DDBJ databases">
        <title>Genome of Phaeodactylibacter luteus.</title>
        <authorList>
            <person name="Bowman J.P."/>
        </authorList>
    </citation>
    <scope>NUCLEOTIDE SEQUENCE [LARGE SCALE GENOMIC DNA]</scope>
    <source>
        <strain evidence="3 4">KCTC 42180</strain>
    </source>
</reference>
<comment type="caution">
    <text evidence="3">The sequence shown here is derived from an EMBL/GenBank/DDBJ whole genome shotgun (WGS) entry which is preliminary data.</text>
</comment>